<dbReference type="PANTHER" id="PTHR45721">
    <property type="entry name" value="LAMIN DM0-RELATED"/>
    <property type="match status" value="1"/>
</dbReference>
<dbReference type="SUPFAM" id="SSF56672">
    <property type="entry name" value="DNA/RNA polymerases"/>
    <property type="match status" value="1"/>
</dbReference>
<dbReference type="Gene3D" id="1.20.5.170">
    <property type="match status" value="1"/>
</dbReference>
<dbReference type="InterPro" id="IPR043502">
    <property type="entry name" value="DNA/RNA_pol_sf"/>
</dbReference>
<accession>A0A6P7U4Z7</accession>
<feature type="coiled-coil region" evidence="3">
    <location>
        <begin position="351"/>
        <end position="414"/>
    </location>
</feature>
<evidence type="ECO:0000256" key="1">
    <source>
        <dbReference type="ARBA" id="ARBA00022754"/>
    </source>
</evidence>
<evidence type="ECO:0000259" key="4">
    <source>
        <dbReference type="PROSITE" id="PS50878"/>
    </source>
</evidence>
<dbReference type="GO" id="GO:0007097">
    <property type="term" value="P:nuclear migration"/>
    <property type="evidence" value="ECO:0007669"/>
    <property type="project" value="TreeGrafter"/>
</dbReference>
<sequence length="901" mass="103434">MRKGKNASYKPRTRERSFKIKPTNNIDMVPNQQIMSTMRSTEIIYGSPAKTLPYDAGMNLTLGKTSPQVETYKEIRAKEKNQMRDLNTRLAHYIEISRYNEALNKKLREAIEKLKKLPSRDCDNLKKMYEIEMGQIKKLIDECENEKNKAQCAIDDDQDILNEFQERLKECQEIDEDNRERIRQQNDNLADYESRLARLQREIDMENEDKMKNKEIIDNLRNNLNRTKNEITNETFARIESQNQYQILKDELDLQKELNEKELGAVKFVPFEDRINQSRDWWSNEFSKCIQDIQEEYETRLSSIRNELQSNYACKVHEIQTSAARINTESATMKNKYSVLKDSSVKLRSNLNETRQENLLLTTQNEELQNEFNQLQSDYDQLIFEKNEEMNEIRQELEKTLSELQNIMENNMTLKFEIDSYMSLLEQEEIRMGININENRQSFLCRNNSIHEKKKSNFKCHLQNSDFQVQTSNDFRPQPSPDTLALNPFAVSETLVLKALRDFSPGSSGGVDGLRPGHLKDLTSPTTAEASRKLLRSITNLCNRFISGSIPDFARDIFFSANLTALGKKDNGVRPIAVGNIFRRLSAKLLCRAIVPCLSSKFLPVQLGVGVPNGCEAAVHSIRDLTESFEEFIVVKLDVSNAFNSIRRDHLLECCRELVLFAYPLVHLLYACSSILMFNDIPISSSTGVQQGDPLGPVLFALGVNNIAHSVRSPINIWYLDDATICGPPDVVFDDLRFIIPSLSAIGLSINDNKSEVVNINLNPNTFTVATSTCQNILSDVQVTDKSNLMILGAPMGPSALEDTLSCKISNLSKMIEKLKDIEPHVAFFLLRNYFSMPKVLYTLRCAPCFKRDDLLSNLDNILRLAWSTFKTEVKKCQEKKCQKFSIIKKLRMVFQFLNIG</sequence>
<dbReference type="Pfam" id="PF00078">
    <property type="entry name" value="RVT_1"/>
    <property type="match status" value="1"/>
</dbReference>
<evidence type="ECO:0000313" key="7">
    <source>
        <dbReference type="RefSeq" id="XP_029656011.1"/>
    </source>
</evidence>
<dbReference type="SMART" id="SM01391">
    <property type="entry name" value="Filament"/>
    <property type="match status" value="1"/>
</dbReference>
<dbReference type="GO" id="GO:0005652">
    <property type="term" value="C:nuclear lamina"/>
    <property type="evidence" value="ECO:0007669"/>
    <property type="project" value="TreeGrafter"/>
</dbReference>
<dbReference type="PANTHER" id="PTHR45721:SF12">
    <property type="entry name" value="INTERMEDIATE FILAMENT PROTEIN IFA-1"/>
    <property type="match status" value="1"/>
</dbReference>
<feature type="coiled-coil region" evidence="3">
    <location>
        <begin position="69"/>
        <end position="237"/>
    </location>
</feature>
<dbReference type="Pfam" id="PF00038">
    <property type="entry name" value="Filament"/>
    <property type="match status" value="1"/>
</dbReference>
<gene>
    <name evidence="7" type="primary">LOC115229886</name>
</gene>
<dbReference type="Proteomes" id="UP000515154">
    <property type="component" value="Unplaced"/>
</dbReference>
<dbReference type="GO" id="GO:0090435">
    <property type="term" value="P:protein localization to nuclear envelope"/>
    <property type="evidence" value="ECO:0007669"/>
    <property type="project" value="TreeGrafter"/>
</dbReference>
<dbReference type="InterPro" id="IPR039008">
    <property type="entry name" value="IF_rod_dom"/>
</dbReference>
<protein>
    <submittedName>
        <fullName evidence="7">Uncharacterized protein LOC115229886</fullName>
    </submittedName>
</protein>
<keyword evidence="1" id="KW-0403">Intermediate filament</keyword>
<dbReference type="GO" id="GO:0005200">
    <property type="term" value="F:structural constituent of cytoskeleton"/>
    <property type="evidence" value="ECO:0007669"/>
    <property type="project" value="TreeGrafter"/>
</dbReference>
<keyword evidence="6" id="KW-1185">Reference proteome</keyword>
<name>A0A6P7U4Z7_9MOLL</name>
<dbReference type="PROSITE" id="PS51842">
    <property type="entry name" value="IF_ROD_2"/>
    <property type="match status" value="1"/>
</dbReference>
<dbReference type="InterPro" id="IPR000477">
    <property type="entry name" value="RT_dom"/>
</dbReference>
<organism evidence="6 7">
    <name type="scientific">Octopus sinensis</name>
    <name type="common">East Asian common octopus</name>
    <dbReference type="NCBI Taxonomy" id="2607531"/>
    <lineage>
        <taxon>Eukaryota</taxon>
        <taxon>Metazoa</taxon>
        <taxon>Spiralia</taxon>
        <taxon>Lophotrochozoa</taxon>
        <taxon>Mollusca</taxon>
        <taxon>Cephalopoda</taxon>
        <taxon>Coleoidea</taxon>
        <taxon>Octopodiformes</taxon>
        <taxon>Octopoda</taxon>
        <taxon>Incirrata</taxon>
        <taxon>Octopodidae</taxon>
        <taxon>Octopus</taxon>
    </lineage>
</organism>
<reference evidence="7" key="1">
    <citation type="submission" date="2025-08" db="UniProtKB">
        <authorList>
            <consortium name="RefSeq"/>
        </authorList>
    </citation>
    <scope>IDENTIFICATION</scope>
</reference>
<dbReference type="PROSITE" id="PS50878">
    <property type="entry name" value="RT_POL"/>
    <property type="match status" value="1"/>
</dbReference>
<evidence type="ECO:0000256" key="3">
    <source>
        <dbReference type="SAM" id="Coils"/>
    </source>
</evidence>
<dbReference type="RefSeq" id="XP_029656011.1">
    <property type="nucleotide sequence ID" value="XM_029800151.1"/>
</dbReference>
<dbReference type="GO" id="GO:0006998">
    <property type="term" value="P:nuclear envelope organization"/>
    <property type="evidence" value="ECO:0007669"/>
    <property type="project" value="TreeGrafter"/>
</dbReference>
<dbReference type="GO" id="GO:0051664">
    <property type="term" value="P:nuclear pore localization"/>
    <property type="evidence" value="ECO:0007669"/>
    <property type="project" value="TreeGrafter"/>
</dbReference>
<dbReference type="AlphaFoldDB" id="A0A6P7U4Z7"/>
<dbReference type="GO" id="GO:0031507">
    <property type="term" value="P:heterochromatin formation"/>
    <property type="evidence" value="ECO:0007669"/>
    <property type="project" value="TreeGrafter"/>
</dbReference>
<feature type="domain" description="Reverse transcriptase" evidence="4">
    <location>
        <begin position="547"/>
        <end position="796"/>
    </location>
</feature>
<evidence type="ECO:0000256" key="2">
    <source>
        <dbReference type="ARBA" id="ARBA00023054"/>
    </source>
</evidence>
<dbReference type="KEGG" id="osn:115229886"/>
<evidence type="ECO:0000313" key="6">
    <source>
        <dbReference type="Proteomes" id="UP000515154"/>
    </source>
</evidence>
<proteinExistence type="predicted"/>
<feature type="domain" description="IF rod" evidence="5">
    <location>
        <begin position="79"/>
        <end position="432"/>
    </location>
</feature>
<keyword evidence="2 3" id="KW-0175">Coiled coil</keyword>
<evidence type="ECO:0000259" key="5">
    <source>
        <dbReference type="PROSITE" id="PS51842"/>
    </source>
</evidence>
<dbReference type="GO" id="GO:0005882">
    <property type="term" value="C:intermediate filament"/>
    <property type="evidence" value="ECO:0007669"/>
    <property type="project" value="UniProtKB-KW"/>
</dbReference>
<dbReference type="SUPFAM" id="SSF64593">
    <property type="entry name" value="Intermediate filament protein, coiled coil region"/>
    <property type="match status" value="2"/>
</dbReference>